<organism evidence="1 2">
    <name type="scientific">Coptis chinensis</name>
    <dbReference type="NCBI Taxonomy" id="261450"/>
    <lineage>
        <taxon>Eukaryota</taxon>
        <taxon>Viridiplantae</taxon>
        <taxon>Streptophyta</taxon>
        <taxon>Embryophyta</taxon>
        <taxon>Tracheophyta</taxon>
        <taxon>Spermatophyta</taxon>
        <taxon>Magnoliopsida</taxon>
        <taxon>Ranunculales</taxon>
        <taxon>Ranunculaceae</taxon>
        <taxon>Coptidoideae</taxon>
        <taxon>Coptis</taxon>
    </lineage>
</organism>
<dbReference type="OrthoDB" id="2113814at2759"/>
<accession>A0A835HEC9</accession>
<dbReference type="PANTHER" id="PTHR10292:SF1">
    <property type="entry name" value="CLATHRIN HEAVY CHAIN"/>
    <property type="match status" value="1"/>
</dbReference>
<dbReference type="Proteomes" id="UP000631114">
    <property type="component" value="Unassembled WGS sequence"/>
</dbReference>
<reference evidence="1 2" key="1">
    <citation type="submission" date="2020-10" db="EMBL/GenBank/DDBJ databases">
        <title>The Coptis chinensis genome and diversification of protoberbering-type alkaloids.</title>
        <authorList>
            <person name="Wang B."/>
            <person name="Shu S."/>
            <person name="Song C."/>
            <person name="Liu Y."/>
        </authorList>
    </citation>
    <scope>NUCLEOTIDE SEQUENCE [LARGE SCALE GENOMIC DNA]</scope>
    <source>
        <strain evidence="1">HL-2020</strain>
        <tissue evidence="1">Leaf</tissue>
    </source>
</reference>
<evidence type="ECO:0000313" key="2">
    <source>
        <dbReference type="Proteomes" id="UP000631114"/>
    </source>
</evidence>
<dbReference type="InterPro" id="IPR012331">
    <property type="entry name" value="Clathrin_H-chain_linker"/>
</dbReference>
<dbReference type="Pfam" id="PF13838">
    <property type="entry name" value="Clathrin_H_link"/>
    <property type="match status" value="1"/>
</dbReference>
<dbReference type="GO" id="GO:0032051">
    <property type="term" value="F:clathrin light chain binding"/>
    <property type="evidence" value="ECO:0007669"/>
    <property type="project" value="TreeGrafter"/>
</dbReference>
<dbReference type="GO" id="GO:0005794">
    <property type="term" value="C:Golgi apparatus"/>
    <property type="evidence" value="ECO:0007669"/>
    <property type="project" value="TreeGrafter"/>
</dbReference>
<evidence type="ECO:0000313" key="1">
    <source>
        <dbReference type="EMBL" id="KAF9597585.1"/>
    </source>
</evidence>
<gene>
    <name evidence="1" type="ORF">IFM89_019953</name>
</gene>
<dbReference type="Gene3D" id="1.25.40.30">
    <property type="match status" value="1"/>
</dbReference>
<name>A0A835HEC9_9MAGN</name>
<dbReference type="GO" id="GO:0009507">
    <property type="term" value="C:chloroplast"/>
    <property type="evidence" value="ECO:0007669"/>
    <property type="project" value="TreeGrafter"/>
</dbReference>
<dbReference type="SUPFAM" id="SSF48371">
    <property type="entry name" value="ARM repeat"/>
    <property type="match status" value="1"/>
</dbReference>
<dbReference type="GO" id="GO:0005886">
    <property type="term" value="C:plasma membrane"/>
    <property type="evidence" value="ECO:0007669"/>
    <property type="project" value="TreeGrafter"/>
</dbReference>
<protein>
    <submittedName>
        <fullName evidence="1">Uncharacterized protein</fullName>
    </submittedName>
</protein>
<dbReference type="GO" id="GO:0009506">
    <property type="term" value="C:plasmodesma"/>
    <property type="evidence" value="ECO:0007669"/>
    <property type="project" value="TreeGrafter"/>
</dbReference>
<dbReference type="AlphaFoldDB" id="A0A835HEC9"/>
<dbReference type="PANTHER" id="PTHR10292">
    <property type="entry name" value="CLATHRIN HEAVY CHAIN RELATED"/>
    <property type="match status" value="1"/>
</dbReference>
<comment type="caution">
    <text evidence="1">The sequence shown here is derived from an EMBL/GenBank/DDBJ whole genome shotgun (WGS) entry which is preliminary data.</text>
</comment>
<sequence length="153" mass="16892">MDVIDDILTKQHGAFVNLAKRGNLPGAENLVVQRFQGLFSQTKYKEAAELAAKSPQGLLRTLDSCNVSGHESLDMPRFQGSELPKVRESCLRLATTLTCCWLAGILGRRDAVESGMNTGWPFCVVRPGDVCRRSRENLQLLIQMIRALSVCGE</sequence>
<dbReference type="EMBL" id="JADFTS010000007">
    <property type="protein sequence ID" value="KAF9597585.1"/>
    <property type="molecule type" value="Genomic_DNA"/>
</dbReference>
<dbReference type="GO" id="GO:0071439">
    <property type="term" value="C:clathrin complex"/>
    <property type="evidence" value="ECO:0007669"/>
    <property type="project" value="TreeGrafter"/>
</dbReference>
<keyword evidence="2" id="KW-1185">Reference proteome</keyword>
<dbReference type="InterPro" id="IPR016024">
    <property type="entry name" value="ARM-type_fold"/>
</dbReference>
<proteinExistence type="predicted"/>
<dbReference type="GO" id="GO:0006898">
    <property type="term" value="P:receptor-mediated endocytosis"/>
    <property type="evidence" value="ECO:0007669"/>
    <property type="project" value="TreeGrafter"/>
</dbReference>